<organism evidence="1 2">
    <name type="scientific">Mariniflexile litorale</name>
    <dbReference type="NCBI Taxonomy" id="3045158"/>
    <lineage>
        <taxon>Bacteria</taxon>
        <taxon>Pseudomonadati</taxon>
        <taxon>Bacteroidota</taxon>
        <taxon>Flavobacteriia</taxon>
        <taxon>Flavobacteriales</taxon>
        <taxon>Flavobacteriaceae</taxon>
        <taxon>Mariniflexile</taxon>
    </lineage>
</organism>
<dbReference type="RefSeq" id="WP_308992072.1">
    <property type="nucleotide sequence ID" value="NZ_CP155618.1"/>
</dbReference>
<name>A0AAU7EG12_9FLAO</name>
<evidence type="ECO:0000313" key="2">
    <source>
        <dbReference type="Proteomes" id="UP001224325"/>
    </source>
</evidence>
<gene>
    <name evidence="1" type="ORF">QLS71_017475</name>
</gene>
<dbReference type="AlphaFoldDB" id="A0AAU7EG12"/>
<dbReference type="Proteomes" id="UP001224325">
    <property type="component" value="Chromosome"/>
</dbReference>
<protein>
    <submittedName>
        <fullName evidence="1">Uncharacterized protein</fullName>
    </submittedName>
</protein>
<sequence length="44" mass="5226">MLYSKEKLESRKTIYDLVNLFNRNLSHKRANGFNRTTLSGKPRK</sequence>
<accession>A0AAU7EG12</accession>
<evidence type="ECO:0000313" key="1">
    <source>
        <dbReference type="EMBL" id="XBL14095.1"/>
    </source>
</evidence>
<proteinExistence type="predicted"/>
<reference evidence="1" key="1">
    <citation type="submission" date="2024-04" db="EMBL/GenBank/DDBJ databases">
        <title>Mariniflexile litorale, isolated from the shallow sediments of the Sea of Japan.</title>
        <authorList>
            <person name="Romanenko L."/>
            <person name="Isaeva M."/>
        </authorList>
    </citation>
    <scope>NUCLEOTIDE SEQUENCE [LARGE SCALE GENOMIC DNA]</scope>
    <source>
        <strain evidence="1">KMM 9835</strain>
    </source>
</reference>
<dbReference type="EMBL" id="CP155618">
    <property type="protein sequence ID" value="XBL14095.1"/>
    <property type="molecule type" value="Genomic_DNA"/>
</dbReference>
<keyword evidence="2" id="KW-1185">Reference proteome</keyword>
<dbReference type="KEGG" id="mlil:QLS71_017475"/>